<name>A0A482X4F0_LAOST</name>
<dbReference type="SUPFAM" id="SSF56112">
    <property type="entry name" value="Protein kinase-like (PK-like)"/>
    <property type="match status" value="1"/>
</dbReference>
<dbReference type="Pfam" id="PF03881">
    <property type="entry name" value="Fructosamin_kin"/>
    <property type="match status" value="1"/>
</dbReference>
<reference evidence="10 11" key="1">
    <citation type="journal article" date="2017" name="Gigascience">
        <title>Genome sequence of the small brown planthopper, Laodelphax striatellus.</title>
        <authorList>
            <person name="Zhu J."/>
            <person name="Jiang F."/>
            <person name="Wang X."/>
            <person name="Yang P."/>
            <person name="Bao Y."/>
            <person name="Zhao W."/>
            <person name="Wang W."/>
            <person name="Lu H."/>
            <person name="Wang Q."/>
            <person name="Cui N."/>
            <person name="Li J."/>
            <person name="Chen X."/>
            <person name="Luo L."/>
            <person name="Yu J."/>
            <person name="Kang L."/>
            <person name="Cui F."/>
        </authorList>
    </citation>
    <scope>NUCLEOTIDE SEQUENCE [LARGE SCALE GENOMIC DNA]</scope>
    <source>
        <strain evidence="10">Lst14</strain>
    </source>
</reference>
<dbReference type="EMBL" id="QKKF02018223">
    <property type="protein sequence ID" value="RZF40476.1"/>
    <property type="molecule type" value="Genomic_DNA"/>
</dbReference>
<sequence length="324" mass="37302">MLKSHSPCMFEPNLRMEEALKTSLNTKTLTRTGQSGGGCINQGEAYITDSRTVFVKRNKKSKSRVMFDGELEGLKVIAATKTVTVPEPIVVLDNPDGGACIVMEYLEMKGLRRYHQRLGEELAKLHLYNDQLRNKPPPKDKDADSQSTLEYVKEFGFHTTTCCGYIPQENSWCDDWVAFYARNRLDYQIRLLAKEKGDREANELWSRLQLVLPRFFKDLEIRPSLLHGDLWKGNAAETKEHPVIFDPATFYGHHEYDLAIAGMFDGFNKNFYDAYHKRIPKAPGFEARHKLYTLYHYLNHWNHFGGGYRGTTLSVMRSLLKIPV</sequence>
<dbReference type="EC" id="2.7.1.172" evidence="2"/>
<evidence type="ECO:0000256" key="1">
    <source>
        <dbReference type="ARBA" id="ARBA00009460"/>
    </source>
</evidence>
<evidence type="ECO:0000313" key="11">
    <source>
        <dbReference type="Proteomes" id="UP000291343"/>
    </source>
</evidence>
<comment type="similarity">
    <text evidence="1 9">Belongs to the fructosamine kinase family.</text>
</comment>
<evidence type="ECO:0000256" key="4">
    <source>
        <dbReference type="ARBA" id="ARBA00022741"/>
    </source>
</evidence>
<evidence type="ECO:0000256" key="5">
    <source>
        <dbReference type="ARBA" id="ARBA00022777"/>
    </source>
</evidence>
<dbReference type="FunFam" id="3.90.1200.10:FF:000003">
    <property type="entry name" value="fructosamine-3-kinase isoform X1"/>
    <property type="match status" value="1"/>
</dbReference>
<dbReference type="InParanoid" id="A0A482X4F0"/>
<dbReference type="InterPro" id="IPR011009">
    <property type="entry name" value="Kinase-like_dom_sf"/>
</dbReference>
<protein>
    <recommendedName>
        <fullName evidence="2">protein-ribulosamine 3-kinase</fullName>
        <ecNumber evidence="2">2.7.1.172</ecNumber>
    </recommendedName>
</protein>
<evidence type="ECO:0000256" key="8">
    <source>
        <dbReference type="ARBA" id="ARBA00050767"/>
    </source>
</evidence>
<dbReference type="InterPro" id="IPR016477">
    <property type="entry name" value="Fructo-/Ketosamine-3-kinase"/>
</dbReference>
<proteinExistence type="inferred from homology"/>
<comment type="catalytic activity">
    <reaction evidence="8">
        <text>N(6)-(D-psicosyl)-L-lysyl-[protein] + ATP = N(6)-(3-O-phospho-D-psicosyl)-L-lysyl-[protein] + ADP + H(+)</text>
        <dbReference type="Rhea" id="RHEA:61392"/>
        <dbReference type="Rhea" id="RHEA-COMP:15796"/>
        <dbReference type="Rhea" id="RHEA-COMP:15797"/>
        <dbReference type="ChEBI" id="CHEBI:15378"/>
        <dbReference type="ChEBI" id="CHEBI:30616"/>
        <dbReference type="ChEBI" id="CHEBI:144621"/>
        <dbReference type="ChEBI" id="CHEBI:144622"/>
        <dbReference type="ChEBI" id="CHEBI:456216"/>
    </reaction>
    <physiologicalReaction direction="left-to-right" evidence="8">
        <dbReference type="Rhea" id="RHEA:61393"/>
    </physiologicalReaction>
</comment>
<evidence type="ECO:0000256" key="3">
    <source>
        <dbReference type="ARBA" id="ARBA00022679"/>
    </source>
</evidence>
<keyword evidence="11" id="KW-1185">Reference proteome</keyword>
<keyword evidence="5 9" id="KW-0418">Kinase</keyword>
<dbReference type="Gene3D" id="3.30.200.20">
    <property type="entry name" value="Phosphorylase Kinase, domain 1"/>
    <property type="match status" value="1"/>
</dbReference>
<evidence type="ECO:0000256" key="6">
    <source>
        <dbReference type="ARBA" id="ARBA00022840"/>
    </source>
</evidence>
<gene>
    <name evidence="10" type="ORF">LSTR_LSTR000355</name>
</gene>
<dbReference type="PANTHER" id="PTHR12149:SF8">
    <property type="entry name" value="PROTEIN-RIBULOSAMINE 3-KINASE"/>
    <property type="match status" value="1"/>
</dbReference>
<dbReference type="GO" id="GO:0005524">
    <property type="term" value="F:ATP binding"/>
    <property type="evidence" value="ECO:0007669"/>
    <property type="project" value="UniProtKB-KW"/>
</dbReference>
<dbReference type="STRING" id="195883.A0A482X4F0"/>
<dbReference type="Proteomes" id="UP000291343">
    <property type="component" value="Unassembled WGS sequence"/>
</dbReference>
<comment type="caution">
    <text evidence="10">The sequence shown here is derived from an EMBL/GenBank/DDBJ whole genome shotgun (WGS) entry which is preliminary data.</text>
</comment>
<keyword evidence="4" id="KW-0547">Nucleotide-binding</keyword>
<dbReference type="PIRSF" id="PIRSF006221">
    <property type="entry name" value="Ketosamine-3-kinase"/>
    <property type="match status" value="1"/>
</dbReference>
<evidence type="ECO:0000256" key="2">
    <source>
        <dbReference type="ARBA" id="ARBA00011961"/>
    </source>
</evidence>
<dbReference type="SMR" id="A0A482X4F0"/>
<dbReference type="FunFam" id="3.30.200.20:FF:000264">
    <property type="entry name" value="Protein-ribulosamine 3-kinase, chloroplastic"/>
    <property type="match status" value="1"/>
</dbReference>
<dbReference type="AlphaFoldDB" id="A0A482X4F0"/>
<dbReference type="Gene3D" id="3.90.1200.10">
    <property type="match status" value="1"/>
</dbReference>
<accession>A0A482X4F0</accession>
<organism evidence="10 11">
    <name type="scientific">Laodelphax striatellus</name>
    <name type="common">Small brown planthopper</name>
    <name type="synonym">Delphax striatella</name>
    <dbReference type="NCBI Taxonomy" id="195883"/>
    <lineage>
        <taxon>Eukaryota</taxon>
        <taxon>Metazoa</taxon>
        <taxon>Ecdysozoa</taxon>
        <taxon>Arthropoda</taxon>
        <taxon>Hexapoda</taxon>
        <taxon>Insecta</taxon>
        <taxon>Pterygota</taxon>
        <taxon>Neoptera</taxon>
        <taxon>Paraneoptera</taxon>
        <taxon>Hemiptera</taxon>
        <taxon>Auchenorrhyncha</taxon>
        <taxon>Fulgoroidea</taxon>
        <taxon>Delphacidae</taxon>
        <taxon>Criomorphinae</taxon>
        <taxon>Laodelphax</taxon>
    </lineage>
</organism>
<keyword evidence="6" id="KW-0067">ATP-binding</keyword>
<comment type="catalytic activity">
    <reaction evidence="7">
        <text>N(6)-D-ribulosyl-L-lysyl-[protein] + ATP = N(6)-(3-O-phospho-D-ribulosyl)-L-lysyl-[protein] + ADP + H(+)</text>
        <dbReference type="Rhea" id="RHEA:48432"/>
        <dbReference type="Rhea" id="RHEA-COMP:12103"/>
        <dbReference type="Rhea" id="RHEA-COMP:12104"/>
        <dbReference type="ChEBI" id="CHEBI:15378"/>
        <dbReference type="ChEBI" id="CHEBI:30616"/>
        <dbReference type="ChEBI" id="CHEBI:90418"/>
        <dbReference type="ChEBI" id="CHEBI:90420"/>
        <dbReference type="ChEBI" id="CHEBI:456216"/>
        <dbReference type="EC" id="2.7.1.172"/>
    </reaction>
    <physiologicalReaction direction="left-to-right" evidence="7">
        <dbReference type="Rhea" id="RHEA:48433"/>
    </physiologicalReaction>
</comment>
<dbReference type="PANTHER" id="PTHR12149">
    <property type="entry name" value="FRUCTOSAMINE 3 KINASE-RELATED PROTEIN"/>
    <property type="match status" value="1"/>
</dbReference>
<dbReference type="GO" id="GO:0102193">
    <property type="term" value="F:protein-ribulosamine 3-kinase activity"/>
    <property type="evidence" value="ECO:0007669"/>
    <property type="project" value="UniProtKB-EC"/>
</dbReference>
<evidence type="ECO:0000256" key="9">
    <source>
        <dbReference type="PIRNR" id="PIRNR006221"/>
    </source>
</evidence>
<dbReference type="OrthoDB" id="5772781at2759"/>
<dbReference type="GO" id="GO:0005829">
    <property type="term" value="C:cytosol"/>
    <property type="evidence" value="ECO:0007669"/>
    <property type="project" value="UniProtKB-ARBA"/>
</dbReference>
<dbReference type="GO" id="GO:0016301">
    <property type="term" value="F:kinase activity"/>
    <property type="evidence" value="ECO:0007669"/>
    <property type="project" value="UniProtKB-UniRule"/>
</dbReference>
<keyword evidence="3 9" id="KW-0808">Transferase</keyword>
<evidence type="ECO:0000313" key="10">
    <source>
        <dbReference type="EMBL" id="RZF40476.1"/>
    </source>
</evidence>
<evidence type="ECO:0000256" key="7">
    <source>
        <dbReference type="ARBA" id="ARBA00048655"/>
    </source>
</evidence>